<evidence type="ECO:0000313" key="3">
    <source>
        <dbReference type="EMBL" id="SNR82940.1"/>
    </source>
</evidence>
<dbReference type="PROSITE" id="PS52016">
    <property type="entry name" value="TONB_DEPENDENT_REC_3"/>
    <property type="match status" value="1"/>
</dbReference>
<keyword evidence="1" id="KW-0813">Transport</keyword>
<accession>A0A238ZI82</accession>
<protein>
    <submittedName>
        <fullName evidence="3">TonB-dependent outer membrane receptor, SusC/RagA subfamily, signature region</fullName>
    </submittedName>
</protein>
<keyword evidence="1" id="KW-0812">Transmembrane</keyword>
<dbReference type="RefSeq" id="WP_089379584.1">
    <property type="nucleotide sequence ID" value="NZ_FZNX01000007.1"/>
</dbReference>
<dbReference type="Pfam" id="PF07715">
    <property type="entry name" value="Plug"/>
    <property type="match status" value="1"/>
</dbReference>
<name>A0A238ZI82_9FLAO</name>
<dbReference type="OrthoDB" id="982809at2"/>
<dbReference type="SUPFAM" id="SSF49464">
    <property type="entry name" value="Carboxypeptidase regulatory domain-like"/>
    <property type="match status" value="1"/>
</dbReference>
<keyword evidence="3" id="KW-0675">Receptor</keyword>
<keyword evidence="1" id="KW-0998">Cell outer membrane</keyword>
<dbReference type="AlphaFoldDB" id="A0A238ZI82"/>
<dbReference type="EMBL" id="FZNX01000007">
    <property type="protein sequence ID" value="SNR82940.1"/>
    <property type="molecule type" value="Genomic_DNA"/>
</dbReference>
<dbReference type="SUPFAM" id="SSF56935">
    <property type="entry name" value="Porins"/>
    <property type="match status" value="1"/>
</dbReference>
<dbReference type="InterPro" id="IPR012910">
    <property type="entry name" value="Plug_dom"/>
</dbReference>
<feature type="domain" description="TonB-dependent receptor plug" evidence="2">
    <location>
        <begin position="107"/>
        <end position="197"/>
    </location>
</feature>
<proteinExistence type="inferred from homology"/>
<organism evidence="3 4">
    <name type="scientific">Lutibacter flavus</name>
    <dbReference type="NCBI Taxonomy" id="691689"/>
    <lineage>
        <taxon>Bacteria</taxon>
        <taxon>Pseudomonadati</taxon>
        <taxon>Bacteroidota</taxon>
        <taxon>Flavobacteriia</taxon>
        <taxon>Flavobacteriales</taxon>
        <taxon>Flavobacteriaceae</taxon>
        <taxon>Lutibacter</taxon>
    </lineage>
</organism>
<dbReference type="InterPro" id="IPR008969">
    <property type="entry name" value="CarboxyPept-like_regulatory"/>
</dbReference>
<gene>
    <name evidence="3" type="ORF">SAMN04488111_3326</name>
</gene>
<dbReference type="GO" id="GO:0009279">
    <property type="term" value="C:cell outer membrane"/>
    <property type="evidence" value="ECO:0007669"/>
    <property type="project" value="UniProtKB-SubCell"/>
</dbReference>
<keyword evidence="4" id="KW-1185">Reference proteome</keyword>
<comment type="subcellular location">
    <subcellularLocation>
        <location evidence="1">Cell outer membrane</location>
        <topology evidence="1">Multi-pass membrane protein</topology>
    </subcellularLocation>
</comment>
<reference evidence="4" key="1">
    <citation type="submission" date="2017-06" db="EMBL/GenBank/DDBJ databases">
        <authorList>
            <person name="Varghese N."/>
            <person name="Submissions S."/>
        </authorList>
    </citation>
    <scope>NUCLEOTIDE SEQUENCE [LARGE SCALE GENOMIC DNA]</scope>
    <source>
        <strain evidence="4">DSM 27993</strain>
    </source>
</reference>
<evidence type="ECO:0000256" key="1">
    <source>
        <dbReference type="PROSITE-ProRule" id="PRU01360"/>
    </source>
</evidence>
<dbReference type="InterPro" id="IPR037066">
    <property type="entry name" value="Plug_dom_sf"/>
</dbReference>
<sequence length="204" mass="22816">MKKYIIILLGILFFNNSIHSQEKKITIKVKDVFNKPVAGAIILFDNKKQKIWTNSNGEFKTKIKSDPKEISAFHPNIGIKKIKYNGKNNVTIIIKEGNDLNLSGNTSKQVILDSGQFNTIYDYLRGQISGVNVTSDNIIRIRGYNSINRNMTPLFILNGIEITKETFGGIRPDNIKSLSVLKGPETSIYGIRGSNGVIIVKTRS</sequence>
<keyword evidence="1" id="KW-1134">Transmembrane beta strand</keyword>
<dbReference type="Proteomes" id="UP000198412">
    <property type="component" value="Unassembled WGS sequence"/>
</dbReference>
<keyword evidence="1" id="KW-0472">Membrane</keyword>
<comment type="similarity">
    <text evidence="1">Belongs to the TonB-dependent receptor family.</text>
</comment>
<evidence type="ECO:0000313" key="4">
    <source>
        <dbReference type="Proteomes" id="UP000198412"/>
    </source>
</evidence>
<evidence type="ECO:0000259" key="2">
    <source>
        <dbReference type="Pfam" id="PF07715"/>
    </source>
</evidence>
<dbReference type="InterPro" id="IPR039426">
    <property type="entry name" value="TonB-dep_rcpt-like"/>
</dbReference>
<dbReference type="Gene3D" id="2.170.130.10">
    <property type="entry name" value="TonB-dependent receptor, plug domain"/>
    <property type="match status" value="1"/>
</dbReference>